<dbReference type="GO" id="GO:0042130">
    <property type="term" value="P:negative regulation of T cell proliferation"/>
    <property type="evidence" value="ECO:0007669"/>
    <property type="project" value="TreeGrafter"/>
</dbReference>
<evidence type="ECO:0000313" key="15">
    <source>
        <dbReference type="Proteomes" id="UP000694523"/>
    </source>
</evidence>
<keyword evidence="4" id="KW-0732">Signal</keyword>
<dbReference type="InterPro" id="IPR036179">
    <property type="entry name" value="Ig-like_dom_sf"/>
</dbReference>
<dbReference type="GO" id="GO:0007166">
    <property type="term" value="P:cell surface receptor signaling pathway"/>
    <property type="evidence" value="ECO:0007669"/>
    <property type="project" value="TreeGrafter"/>
</dbReference>
<dbReference type="InterPro" id="IPR051713">
    <property type="entry name" value="T-cell_Activation_Regulation"/>
</dbReference>
<keyword evidence="9" id="KW-0325">Glycoprotein</keyword>
<feature type="compositionally biased region" description="Polar residues" evidence="11">
    <location>
        <begin position="249"/>
        <end position="259"/>
    </location>
</feature>
<keyword evidence="10" id="KW-0393">Immunoglobulin domain</keyword>
<dbReference type="GO" id="GO:0006955">
    <property type="term" value="P:immune response"/>
    <property type="evidence" value="ECO:0007669"/>
    <property type="project" value="TreeGrafter"/>
</dbReference>
<sequence>ENKRTEPGLNVCFIWDILVILNLVSSAFLVSPAAPGSAPDPAVVSSLVGTDVLLPCPCPALSRPSEPHVQWCLDSVGPVLEQRGQQKWTAEELSERAELPQSGRGDCSLRLRDLQVSDGGQYQSFLISESERGDFLCSVKLLVFDHSSVQFKRPGEDLILDLHTPHAMSLAFQGSNSSEWRPLWRRGGPASPRVVKEPLKEQLRLTSVSDSDEGVYKVLDQNGLTVSSTRLSLDQGESDALPAPDRGAFNSTGSSHASSSCVLDESTALRFTHRDQLFLRAAAVRSSCCTLPLLLLLFILTSSRLVL</sequence>
<dbReference type="Pfam" id="PF07686">
    <property type="entry name" value="V-set"/>
    <property type="match status" value="1"/>
</dbReference>
<dbReference type="GO" id="GO:0042102">
    <property type="term" value="P:positive regulation of T cell proliferation"/>
    <property type="evidence" value="ECO:0007669"/>
    <property type="project" value="TreeGrafter"/>
</dbReference>
<evidence type="ECO:0000259" key="13">
    <source>
        <dbReference type="PROSITE" id="PS50835"/>
    </source>
</evidence>
<evidence type="ECO:0000256" key="1">
    <source>
        <dbReference type="ARBA" id="ARBA00004251"/>
    </source>
</evidence>
<evidence type="ECO:0000256" key="9">
    <source>
        <dbReference type="ARBA" id="ARBA00023180"/>
    </source>
</evidence>
<dbReference type="SUPFAM" id="SSF48726">
    <property type="entry name" value="Immunoglobulin"/>
    <property type="match status" value="1"/>
</dbReference>
<dbReference type="Proteomes" id="UP000694523">
    <property type="component" value="Unplaced"/>
</dbReference>
<keyword evidence="5 12" id="KW-1133">Transmembrane helix</keyword>
<evidence type="ECO:0000256" key="8">
    <source>
        <dbReference type="ARBA" id="ARBA00023170"/>
    </source>
</evidence>
<dbReference type="GO" id="GO:0009897">
    <property type="term" value="C:external side of plasma membrane"/>
    <property type="evidence" value="ECO:0007669"/>
    <property type="project" value="TreeGrafter"/>
</dbReference>
<dbReference type="SMART" id="SM00409">
    <property type="entry name" value="IG"/>
    <property type="match status" value="2"/>
</dbReference>
<dbReference type="GO" id="GO:0071222">
    <property type="term" value="P:cellular response to lipopolysaccharide"/>
    <property type="evidence" value="ECO:0007669"/>
    <property type="project" value="TreeGrafter"/>
</dbReference>
<evidence type="ECO:0000256" key="5">
    <source>
        <dbReference type="ARBA" id="ARBA00022989"/>
    </source>
</evidence>
<evidence type="ECO:0000256" key="4">
    <source>
        <dbReference type="ARBA" id="ARBA00022729"/>
    </source>
</evidence>
<feature type="transmembrane region" description="Helical" evidence="12">
    <location>
        <begin position="12"/>
        <end position="30"/>
    </location>
</feature>
<keyword evidence="3 12" id="KW-0812">Transmembrane</keyword>
<accession>A0A8C6TTA1</accession>
<feature type="region of interest" description="Disordered" evidence="11">
    <location>
        <begin position="235"/>
        <end position="259"/>
    </location>
</feature>
<keyword evidence="7" id="KW-1015">Disulfide bond</keyword>
<protein>
    <recommendedName>
        <fullName evidence="13">Ig-like domain-containing protein</fullName>
    </recommendedName>
</protein>
<name>A0A8C6TTA1_9GOBI</name>
<reference evidence="14" key="1">
    <citation type="submission" date="2025-08" db="UniProtKB">
        <authorList>
            <consortium name="Ensembl"/>
        </authorList>
    </citation>
    <scope>IDENTIFICATION</scope>
</reference>
<dbReference type="Gene3D" id="2.60.40.10">
    <property type="entry name" value="Immunoglobulins"/>
    <property type="match status" value="1"/>
</dbReference>
<dbReference type="PANTHER" id="PTHR25466">
    <property type="entry name" value="T-LYMPHOCYTE ACTIVATION ANTIGEN"/>
    <property type="match status" value="1"/>
</dbReference>
<evidence type="ECO:0000256" key="2">
    <source>
        <dbReference type="ARBA" id="ARBA00022475"/>
    </source>
</evidence>
<evidence type="ECO:0000256" key="11">
    <source>
        <dbReference type="SAM" id="MobiDB-lite"/>
    </source>
</evidence>
<dbReference type="Ensembl" id="ENSNMLT00000029376.1">
    <property type="protein sequence ID" value="ENSNMLP00000026291.1"/>
    <property type="gene ID" value="ENSNMLG00000016764.1"/>
</dbReference>
<reference evidence="14" key="2">
    <citation type="submission" date="2025-09" db="UniProtKB">
        <authorList>
            <consortium name="Ensembl"/>
        </authorList>
    </citation>
    <scope>IDENTIFICATION</scope>
</reference>
<keyword evidence="15" id="KW-1185">Reference proteome</keyword>
<keyword evidence="2" id="KW-1003">Cell membrane</keyword>
<evidence type="ECO:0000313" key="14">
    <source>
        <dbReference type="Ensembl" id="ENSNMLP00000026291.1"/>
    </source>
</evidence>
<feature type="domain" description="Ig-like" evidence="13">
    <location>
        <begin position="35"/>
        <end position="139"/>
    </location>
</feature>
<keyword evidence="6 12" id="KW-0472">Membrane</keyword>
<dbReference type="AlphaFoldDB" id="A0A8C6TTA1"/>
<evidence type="ECO:0000256" key="6">
    <source>
        <dbReference type="ARBA" id="ARBA00023136"/>
    </source>
</evidence>
<evidence type="ECO:0000256" key="7">
    <source>
        <dbReference type="ARBA" id="ARBA00023157"/>
    </source>
</evidence>
<dbReference type="InterPro" id="IPR013783">
    <property type="entry name" value="Ig-like_fold"/>
</dbReference>
<evidence type="ECO:0000256" key="10">
    <source>
        <dbReference type="ARBA" id="ARBA00023319"/>
    </source>
</evidence>
<dbReference type="InterPro" id="IPR003599">
    <property type="entry name" value="Ig_sub"/>
</dbReference>
<dbReference type="PROSITE" id="PS50835">
    <property type="entry name" value="IG_LIKE"/>
    <property type="match status" value="1"/>
</dbReference>
<keyword evidence="8" id="KW-0675">Receptor</keyword>
<dbReference type="InterPro" id="IPR007110">
    <property type="entry name" value="Ig-like_dom"/>
</dbReference>
<evidence type="ECO:0000256" key="3">
    <source>
        <dbReference type="ARBA" id="ARBA00022692"/>
    </source>
</evidence>
<evidence type="ECO:0000256" key="12">
    <source>
        <dbReference type="SAM" id="Phobius"/>
    </source>
</evidence>
<dbReference type="GO" id="GO:0031295">
    <property type="term" value="P:T cell costimulation"/>
    <property type="evidence" value="ECO:0007669"/>
    <property type="project" value="TreeGrafter"/>
</dbReference>
<proteinExistence type="predicted"/>
<dbReference type="PANTHER" id="PTHR25466:SF11">
    <property type="entry name" value="GALECTIN 17-RELATED"/>
    <property type="match status" value="1"/>
</dbReference>
<organism evidence="14 15">
    <name type="scientific">Neogobius melanostomus</name>
    <name type="common">round goby</name>
    <dbReference type="NCBI Taxonomy" id="47308"/>
    <lineage>
        <taxon>Eukaryota</taxon>
        <taxon>Metazoa</taxon>
        <taxon>Chordata</taxon>
        <taxon>Craniata</taxon>
        <taxon>Vertebrata</taxon>
        <taxon>Euteleostomi</taxon>
        <taxon>Actinopterygii</taxon>
        <taxon>Neopterygii</taxon>
        <taxon>Teleostei</taxon>
        <taxon>Neoteleostei</taxon>
        <taxon>Acanthomorphata</taxon>
        <taxon>Gobiaria</taxon>
        <taxon>Gobiiformes</taxon>
        <taxon>Gobioidei</taxon>
        <taxon>Gobiidae</taxon>
        <taxon>Benthophilinae</taxon>
        <taxon>Neogobiini</taxon>
        <taxon>Neogobius</taxon>
    </lineage>
</organism>
<comment type="subcellular location">
    <subcellularLocation>
        <location evidence="1">Cell membrane</location>
        <topology evidence="1">Single-pass type I membrane protein</topology>
    </subcellularLocation>
</comment>
<dbReference type="InterPro" id="IPR013106">
    <property type="entry name" value="Ig_V-set"/>
</dbReference>